<dbReference type="EMBL" id="LAZR01015308">
    <property type="protein sequence ID" value="KKM13749.1"/>
    <property type="molecule type" value="Genomic_DNA"/>
</dbReference>
<accession>A0A0F9I215</accession>
<protein>
    <submittedName>
        <fullName evidence="1">Uncharacterized protein</fullName>
    </submittedName>
</protein>
<sequence>ISNPYVSDTYNFSQMYDPAIHNEQNQTGLYNYYNPNGDGDAQYVYVRNELTDIATNGTTTTNIYNSGTIPESISDELLHDITFYTYNFPPQSYSGSISDTYYNDANFLTLRPGGTGFPMWFWFVSISSFDLASPLNNDDIYLSFVMGLESGAVGTLFINGQAYGGAERTSWNYNRELINDVSTIGFTAYNDVPSGDRTYSRDAYLYYFKVERITSDNEFLQSPSVEEVENVMLDWGQYLTTPKDSDGIFGFEFTYKLPVVSRDSLDSIQVSFDASINSLSFEGGNYPLSIQLWNYAFQRWESIPLAPIDSVDDTYESDELDYDFWTWHPDGSSPPTDKFRPEWGTLGFQRINTIGYGATFPHTIDANGNIVYNNTLIAGSSFLDNDDTDHQLNNLYSNKGKVLFYDDQYNFLADEFNTNKYQLKNIVIDPSNFYTSPKVFPEYKDSEGFNKYPNDDVDFYDYFVNDLHEFKIQLVAERESTQNDNDDASLCIGSFNTYTLTTTNYLNYDDFESNAINGKHVSDKIVFTSDGIELLGYSGFNVKDTPQTVKFKDNFLASSWTLENVLEPTMDFQKLLEGDTYVRSLFPYTIIPQDGNYPLSAYQKTSDPLFRAFYIDIFTGTWKSGDPTDTFYDDEDVYSVSSFQSGTHTTSVRYDIWNVYYKTENVFYDIFVSTASDIYIYMGDASNPDWNELVASTTGSLSLSGSTIIERSHPYLWVTTSSWSAHTVDVDRLVSQGVPEEFESFFETYPISYLVQGENDIWELEADLTFNYGQDTQLFLAGDFNENTLTWNNKDTVPIYSLISFDEVNGNKISWSLGDITSERQHFKIDSPQWQGGKDFTNPIVKYSIAKKYQEGGLLYMQTDEVTGELLTLKSQVYNSSITITPNDQLVIEFQATTDNKVDLTLFSNGEIQRVYNVIPQGNTDFTSQFILLETTQTLQFDQLNFSGVLDDNEYFSVNSISVMEGASLIDTQLSESKFTEQSG</sequence>
<dbReference type="AlphaFoldDB" id="A0A0F9I215"/>
<feature type="non-terminal residue" evidence="1">
    <location>
        <position position="1"/>
    </location>
</feature>
<proteinExistence type="predicted"/>
<organism evidence="1">
    <name type="scientific">marine sediment metagenome</name>
    <dbReference type="NCBI Taxonomy" id="412755"/>
    <lineage>
        <taxon>unclassified sequences</taxon>
        <taxon>metagenomes</taxon>
        <taxon>ecological metagenomes</taxon>
    </lineage>
</organism>
<gene>
    <name evidence="1" type="ORF">LCGC14_1713060</name>
</gene>
<feature type="non-terminal residue" evidence="1">
    <location>
        <position position="984"/>
    </location>
</feature>
<name>A0A0F9I215_9ZZZZ</name>
<comment type="caution">
    <text evidence="1">The sequence shown here is derived from an EMBL/GenBank/DDBJ whole genome shotgun (WGS) entry which is preliminary data.</text>
</comment>
<reference evidence="1" key="1">
    <citation type="journal article" date="2015" name="Nature">
        <title>Complex archaea that bridge the gap between prokaryotes and eukaryotes.</title>
        <authorList>
            <person name="Spang A."/>
            <person name="Saw J.H."/>
            <person name="Jorgensen S.L."/>
            <person name="Zaremba-Niedzwiedzka K."/>
            <person name="Martijn J."/>
            <person name="Lind A.E."/>
            <person name="van Eijk R."/>
            <person name="Schleper C."/>
            <person name="Guy L."/>
            <person name="Ettema T.J."/>
        </authorList>
    </citation>
    <scope>NUCLEOTIDE SEQUENCE</scope>
</reference>
<evidence type="ECO:0000313" key="1">
    <source>
        <dbReference type="EMBL" id="KKM13749.1"/>
    </source>
</evidence>